<organism evidence="6">
    <name type="scientific">marine sediment metagenome</name>
    <dbReference type="NCBI Taxonomy" id="412755"/>
    <lineage>
        <taxon>unclassified sequences</taxon>
        <taxon>metagenomes</taxon>
        <taxon>ecological metagenomes</taxon>
    </lineage>
</organism>
<comment type="catalytic activity">
    <reaction evidence="1">
        <text>ATP + protein L-histidine = ADP + protein N-phospho-L-histidine.</text>
        <dbReference type="EC" id="2.7.13.3"/>
    </reaction>
</comment>
<evidence type="ECO:0000313" key="6">
    <source>
        <dbReference type="EMBL" id="GAG38775.1"/>
    </source>
</evidence>
<name>X0X6W3_9ZZZZ</name>
<feature type="domain" description="Histidine kinase" evidence="5">
    <location>
        <begin position="1"/>
        <end position="93"/>
    </location>
</feature>
<keyword evidence="3" id="KW-0808">Transferase</keyword>
<dbReference type="Gene3D" id="3.30.565.10">
    <property type="entry name" value="Histidine kinase-like ATPase, C-terminal domain"/>
    <property type="match status" value="1"/>
</dbReference>
<dbReference type="InterPro" id="IPR003594">
    <property type="entry name" value="HATPase_dom"/>
</dbReference>
<dbReference type="SUPFAM" id="SSF55874">
    <property type="entry name" value="ATPase domain of HSP90 chaperone/DNA topoisomerase II/histidine kinase"/>
    <property type="match status" value="1"/>
</dbReference>
<accession>X0X6W3</accession>
<evidence type="ECO:0000256" key="2">
    <source>
        <dbReference type="ARBA" id="ARBA00012438"/>
    </source>
</evidence>
<dbReference type="GO" id="GO:0000155">
    <property type="term" value="F:phosphorelay sensor kinase activity"/>
    <property type="evidence" value="ECO:0007669"/>
    <property type="project" value="TreeGrafter"/>
</dbReference>
<dbReference type="EC" id="2.7.13.3" evidence="2"/>
<evidence type="ECO:0000256" key="1">
    <source>
        <dbReference type="ARBA" id="ARBA00000085"/>
    </source>
</evidence>
<sequence>VQIEVLCSVIDIHYENYVKIEFKDNGIGIDDNRKEIIFQETHMKSRHSKGMGIGLSLVAKLIELYGGNIWVENRINGDSTKGSNFIILIPLANKKKVMYNGRQL</sequence>
<comment type="caution">
    <text evidence="6">The sequence shown here is derived from an EMBL/GenBank/DDBJ whole genome shotgun (WGS) entry which is preliminary data.</text>
</comment>
<keyword evidence="4" id="KW-0418">Kinase</keyword>
<dbReference type="GO" id="GO:0009927">
    <property type="term" value="F:histidine phosphotransfer kinase activity"/>
    <property type="evidence" value="ECO:0007669"/>
    <property type="project" value="TreeGrafter"/>
</dbReference>
<evidence type="ECO:0000256" key="4">
    <source>
        <dbReference type="ARBA" id="ARBA00022777"/>
    </source>
</evidence>
<dbReference type="PANTHER" id="PTHR43047">
    <property type="entry name" value="TWO-COMPONENT HISTIDINE PROTEIN KINASE"/>
    <property type="match status" value="1"/>
</dbReference>
<dbReference type="GO" id="GO:0005886">
    <property type="term" value="C:plasma membrane"/>
    <property type="evidence" value="ECO:0007669"/>
    <property type="project" value="TreeGrafter"/>
</dbReference>
<feature type="non-terminal residue" evidence="6">
    <location>
        <position position="1"/>
    </location>
</feature>
<evidence type="ECO:0000256" key="3">
    <source>
        <dbReference type="ARBA" id="ARBA00022679"/>
    </source>
</evidence>
<dbReference type="InterPro" id="IPR004358">
    <property type="entry name" value="Sig_transdc_His_kin-like_C"/>
</dbReference>
<dbReference type="InterPro" id="IPR036890">
    <property type="entry name" value="HATPase_C_sf"/>
</dbReference>
<dbReference type="InterPro" id="IPR005467">
    <property type="entry name" value="His_kinase_dom"/>
</dbReference>
<protein>
    <recommendedName>
        <fullName evidence="2">histidine kinase</fullName>
        <ecNumber evidence="2">2.7.13.3</ecNumber>
    </recommendedName>
</protein>
<dbReference type="Pfam" id="PF02518">
    <property type="entry name" value="HATPase_c"/>
    <property type="match status" value="1"/>
</dbReference>
<dbReference type="EMBL" id="BARS01043354">
    <property type="protein sequence ID" value="GAG38775.1"/>
    <property type="molecule type" value="Genomic_DNA"/>
</dbReference>
<dbReference type="PRINTS" id="PR00344">
    <property type="entry name" value="BCTRLSENSOR"/>
</dbReference>
<dbReference type="PROSITE" id="PS50109">
    <property type="entry name" value="HIS_KIN"/>
    <property type="match status" value="1"/>
</dbReference>
<dbReference type="PANTHER" id="PTHR43047:SF72">
    <property type="entry name" value="OSMOSENSING HISTIDINE PROTEIN KINASE SLN1"/>
    <property type="match status" value="1"/>
</dbReference>
<evidence type="ECO:0000259" key="5">
    <source>
        <dbReference type="PROSITE" id="PS50109"/>
    </source>
</evidence>
<reference evidence="6" key="1">
    <citation type="journal article" date="2014" name="Front. Microbiol.">
        <title>High frequency of phylogenetically diverse reductive dehalogenase-homologous genes in deep subseafloor sedimentary metagenomes.</title>
        <authorList>
            <person name="Kawai M."/>
            <person name="Futagami T."/>
            <person name="Toyoda A."/>
            <person name="Takaki Y."/>
            <person name="Nishi S."/>
            <person name="Hori S."/>
            <person name="Arai W."/>
            <person name="Tsubouchi T."/>
            <person name="Morono Y."/>
            <person name="Uchiyama I."/>
            <person name="Ito T."/>
            <person name="Fujiyama A."/>
            <person name="Inagaki F."/>
            <person name="Takami H."/>
        </authorList>
    </citation>
    <scope>NUCLEOTIDE SEQUENCE</scope>
    <source>
        <strain evidence="6">Expedition CK06-06</strain>
    </source>
</reference>
<dbReference type="AlphaFoldDB" id="X0X6W3"/>
<gene>
    <name evidence="6" type="ORF">S01H1_65652</name>
</gene>
<dbReference type="SMART" id="SM00387">
    <property type="entry name" value="HATPase_c"/>
    <property type="match status" value="1"/>
</dbReference>
<proteinExistence type="predicted"/>